<dbReference type="Proteomes" id="UP000018144">
    <property type="component" value="Unassembled WGS sequence"/>
</dbReference>
<evidence type="ECO:0000313" key="1">
    <source>
        <dbReference type="EMBL" id="CCX06281.1"/>
    </source>
</evidence>
<organism evidence="1 2">
    <name type="scientific">Pyronema omphalodes (strain CBS 100304)</name>
    <name type="common">Pyronema confluens</name>
    <dbReference type="NCBI Taxonomy" id="1076935"/>
    <lineage>
        <taxon>Eukaryota</taxon>
        <taxon>Fungi</taxon>
        <taxon>Dikarya</taxon>
        <taxon>Ascomycota</taxon>
        <taxon>Pezizomycotina</taxon>
        <taxon>Pezizomycetes</taxon>
        <taxon>Pezizales</taxon>
        <taxon>Pyronemataceae</taxon>
        <taxon>Pyronema</taxon>
    </lineage>
</organism>
<gene>
    <name evidence="1" type="ORF">PCON_05868</name>
</gene>
<dbReference type="EMBL" id="HF935285">
    <property type="protein sequence ID" value="CCX06281.1"/>
    <property type="molecule type" value="Genomic_DNA"/>
</dbReference>
<protein>
    <submittedName>
        <fullName evidence="1">Uncharacterized protein</fullName>
    </submittedName>
</protein>
<keyword evidence="2" id="KW-1185">Reference proteome</keyword>
<accession>U4KX17</accession>
<proteinExistence type="predicted"/>
<dbReference type="AlphaFoldDB" id="U4KX17"/>
<reference evidence="1 2" key="1">
    <citation type="journal article" date="2013" name="PLoS Genet.">
        <title>The genome and development-dependent transcriptomes of Pyronema confluens: a window into fungal evolution.</title>
        <authorList>
            <person name="Traeger S."/>
            <person name="Altegoer F."/>
            <person name="Freitag M."/>
            <person name="Gabaldon T."/>
            <person name="Kempken F."/>
            <person name="Kumar A."/>
            <person name="Marcet-Houben M."/>
            <person name="Poggeler S."/>
            <person name="Stajich J.E."/>
            <person name="Nowrousian M."/>
        </authorList>
    </citation>
    <scope>NUCLEOTIDE SEQUENCE [LARGE SCALE GENOMIC DNA]</scope>
    <source>
        <strain evidence="2">CBS 100304</strain>
        <tissue evidence="1">Vegetative mycelium</tissue>
    </source>
</reference>
<evidence type="ECO:0000313" key="2">
    <source>
        <dbReference type="Proteomes" id="UP000018144"/>
    </source>
</evidence>
<sequence>MRSFPSFIEPGSILLHGAMVRGMNIVLPTPTQISPWKSISHLPPHVDFTRSRSWPAYSPSRVVQEEFPPRLLRFIQPPLRHGGRTNPKNIEIIRHTPVFLRMFGLRDGSPATVIMTLDDKKYFVNTQTWLEEPLERCRRFGLNIKWCPPWCSQRKTMRNGVGTVNTAAFFQGILPARERMRIKKSKVSGEEPWVPIHEILGR</sequence>
<name>U4KX17_PYROM</name>